<dbReference type="CDD" id="cd06587">
    <property type="entry name" value="VOC"/>
    <property type="match status" value="1"/>
</dbReference>
<organism evidence="3 4">
    <name type="scientific">Actinomycetospora flava</name>
    <dbReference type="NCBI Taxonomy" id="3129232"/>
    <lineage>
        <taxon>Bacteria</taxon>
        <taxon>Bacillati</taxon>
        <taxon>Actinomycetota</taxon>
        <taxon>Actinomycetes</taxon>
        <taxon>Pseudonocardiales</taxon>
        <taxon>Pseudonocardiaceae</taxon>
        <taxon>Actinomycetospora</taxon>
    </lineage>
</organism>
<evidence type="ECO:0000259" key="2">
    <source>
        <dbReference type="PROSITE" id="PS51819"/>
    </source>
</evidence>
<comment type="caution">
    <text evidence="3">The sequence shown here is derived from an EMBL/GenBank/DDBJ whole genome shotgun (WGS) entry which is preliminary data.</text>
</comment>
<accession>A0ABU8M7D6</accession>
<feature type="region of interest" description="Disordered" evidence="1">
    <location>
        <begin position="144"/>
        <end position="166"/>
    </location>
</feature>
<dbReference type="InterPro" id="IPR037523">
    <property type="entry name" value="VOC_core"/>
</dbReference>
<sequence length="166" mass="18134">MSIGTTRILHVKLPVTDLQHSVDWYCRLMDLVLSYEFVEDGELRGAVLHSPEGGFNLALRLRQYCAGTPDLAGFDVVGFHMTSRESLAGVQERCAALGADSTGIQDRGPHEAVVDVTDPDGTLLRFYWADLAAAPDVFQGLEFHGDGPPDRVTEPRLRAPSVLGRT</sequence>
<reference evidence="3 4" key="1">
    <citation type="submission" date="2024-03" db="EMBL/GenBank/DDBJ databases">
        <title>Actinomycetospora sp. OC33-EN07, a novel actinomycete isolated from wild orchid (Aerides multiflora).</title>
        <authorList>
            <person name="Suriyachadkun C."/>
        </authorList>
    </citation>
    <scope>NUCLEOTIDE SEQUENCE [LARGE SCALE GENOMIC DNA]</scope>
    <source>
        <strain evidence="3 4">OC33-EN07</strain>
    </source>
</reference>
<dbReference type="Proteomes" id="UP001369736">
    <property type="component" value="Unassembled WGS sequence"/>
</dbReference>
<dbReference type="Pfam" id="PF00903">
    <property type="entry name" value="Glyoxalase"/>
    <property type="match status" value="1"/>
</dbReference>
<evidence type="ECO:0000313" key="3">
    <source>
        <dbReference type="EMBL" id="MEJ2862962.1"/>
    </source>
</evidence>
<feature type="compositionally biased region" description="Basic and acidic residues" evidence="1">
    <location>
        <begin position="144"/>
        <end position="157"/>
    </location>
</feature>
<evidence type="ECO:0000256" key="1">
    <source>
        <dbReference type="SAM" id="MobiDB-lite"/>
    </source>
</evidence>
<dbReference type="EMBL" id="JBBEGM010000007">
    <property type="protein sequence ID" value="MEJ2862962.1"/>
    <property type="molecule type" value="Genomic_DNA"/>
</dbReference>
<proteinExistence type="predicted"/>
<dbReference type="InterPro" id="IPR029068">
    <property type="entry name" value="Glyas_Bleomycin-R_OHBP_Dase"/>
</dbReference>
<dbReference type="PROSITE" id="PS51819">
    <property type="entry name" value="VOC"/>
    <property type="match status" value="1"/>
</dbReference>
<name>A0ABU8M7D6_9PSEU</name>
<dbReference type="Gene3D" id="3.10.180.10">
    <property type="entry name" value="2,3-Dihydroxybiphenyl 1,2-Dioxygenase, domain 1"/>
    <property type="match status" value="1"/>
</dbReference>
<gene>
    <name evidence="3" type="ORF">WCD58_17470</name>
</gene>
<dbReference type="RefSeq" id="WP_337704332.1">
    <property type="nucleotide sequence ID" value="NZ_JBBEGM010000007.1"/>
</dbReference>
<dbReference type="SUPFAM" id="SSF54593">
    <property type="entry name" value="Glyoxalase/Bleomycin resistance protein/Dihydroxybiphenyl dioxygenase"/>
    <property type="match status" value="1"/>
</dbReference>
<protein>
    <submittedName>
        <fullName evidence="3">VOC family protein</fullName>
    </submittedName>
</protein>
<dbReference type="InterPro" id="IPR004360">
    <property type="entry name" value="Glyas_Fos-R_dOase_dom"/>
</dbReference>
<keyword evidence="4" id="KW-1185">Reference proteome</keyword>
<evidence type="ECO:0000313" key="4">
    <source>
        <dbReference type="Proteomes" id="UP001369736"/>
    </source>
</evidence>
<feature type="domain" description="VOC" evidence="2">
    <location>
        <begin position="7"/>
        <end position="129"/>
    </location>
</feature>